<feature type="compositionally biased region" description="Basic and acidic residues" evidence="6">
    <location>
        <begin position="674"/>
        <end position="688"/>
    </location>
</feature>
<evidence type="ECO:0000256" key="4">
    <source>
        <dbReference type="ARBA" id="ARBA00022737"/>
    </source>
</evidence>
<dbReference type="SUPFAM" id="SSF89837">
    <property type="entry name" value="Doublecortin (DC)"/>
    <property type="match status" value="2"/>
</dbReference>
<feature type="compositionally biased region" description="Polar residues" evidence="6">
    <location>
        <begin position="1863"/>
        <end position="1884"/>
    </location>
</feature>
<dbReference type="PANTHER" id="PTHR23005:SF4">
    <property type="entry name" value="OXYGEN-REGULATED PROTEIN 1"/>
    <property type="match status" value="1"/>
</dbReference>
<feature type="region of interest" description="Disordered" evidence="6">
    <location>
        <begin position="1983"/>
        <end position="2003"/>
    </location>
</feature>
<feature type="compositionally biased region" description="Polar residues" evidence="6">
    <location>
        <begin position="690"/>
        <end position="704"/>
    </location>
</feature>
<organism evidence="8 9">
    <name type="scientific">Cyprinodon variegatus</name>
    <name type="common">Sheepshead minnow</name>
    <dbReference type="NCBI Taxonomy" id="28743"/>
    <lineage>
        <taxon>Eukaryota</taxon>
        <taxon>Metazoa</taxon>
        <taxon>Chordata</taxon>
        <taxon>Craniata</taxon>
        <taxon>Vertebrata</taxon>
        <taxon>Euteleostomi</taxon>
        <taxon>Actinopterygii</taxon>
        <taxon>Neopterygii</taxon>
        <taxon>Teleostei</taxon>
        <taxon>Neoteleostei</taxon>
        <taxon>Acanthomorphata</taxon>
        <taxon>Ovalentaria</taxon>
        <taxon>Atherinomorphae</taxon>
        <taxon>Cyprinodontiformes</taxon>
        <taxon>Cyprinodontidae</taxon>
        <taxon>Cyprinodon</taxon>
    </lineage>
</organism>
<evidence type="ECO:0000313" key="9">
    <source>
        <dbReference type="Proteomes" id="UP000265020"/>
    </source>
</evidence>
<reference evidence="8" key="1">
    <citation type="submission" date="2025-08" db="UniProtKB">
        <authorList>
            <consortium name="Ensembl"/>
        </authorList>
    </citation>
    <scope>IDENTIFICATION</scope>
</reference>
<feature type="compositionally biased region" description="Basic and acidic residues" evidence="6">
    <location>
        <begin position="1634"/>
        <end position="1652"/>
    </location>
</feature>
<feature type="compositionally biased region" description="Acidic residues" evidence="6">
    <location>
        <begin position="1302"/>
        <end position="1333"/>
    </location>
</feature>
<sequence>MSNTPVQDPPAHKMSSSSGQILPSRPAQPNSEPPASKRVCFYKSGDYQFIGHRMIVTARTFKTFDALLDALSKKVPLPFGVRTITTPRGTHFVKALEDLQDGGAYVCSDQKRVKPLNLDEVNRRQLPWNATRPLNAGGRKRPKASVRTPRKLLVIKNRDPTVRQSVVLQRKTAPTFDALLDYLSQILQFPVLKLYTTDGRRVDGLAALILCSGIIVAAGNEPFRLGNQRFNRAGLNGYLHRPSGPSETEAHQHHAAMETCGPEGGNIEHSNYTVPHDDDIEKSFRINQDGSMTVEMKVRLTIKEEEMLHWTTTLSRSGLAKNTVCASLSGSDNSSPDSNDAFAKDSTGIQEHERKVENYHDRGTKGVAFNDERSYKSYSSTTLDREITRFKRTPTPGPQHVNERASIESMKMVTETEVKQNTLGHYSYMERTADGETTEGYCVVRHSSSNKPVPRARRTPLSGVSKRSSSAGSSGVAEVLHIKNDGMEVTETVMHIYESQGCYDNYVANEEFSADGTSPVAESKPSTTSGPNLSSNDCDIDCNWHPPTTDSVQREKEEILSLSSGPGSLTHQSTNNLSSVTKKEVVCSKMLEAVNKDNSVKSTQKKRIAKPLWNEKGSASTNSSDRKHQESTKGSSKQSKYSSTDKLSSNTSVGKKSLNSLEGSKSLLNNKSVKTSESKKSIKTEKMSKNASISSLNPGNTKINPQKKKSQSKIAAKDNGHNINTPTGRPQMKKNMSDILQTTKTLSPSKKTVSRPKSMTEFAPSPAKSSLEQSENASLPSLNPSPSEIHQYVENWLEKVSQDPVLYTEDMLTDEAETREKVVFKIGGDSESDEINQCQTISNDAMKKSSSCLSVPLCHGGLATCEQISRGLCVSMPSVRADPENHENKLRLHKSVDAIGPNEGEPSSSNLLSPKAKLKPVLRQVCSSIQCIRRASASSTDPTLKNSSSLPNFSTQVASVFGSSCKAFVSFLSVMTLRDNLESSQLGEGNQSRTPSEAMLMMESLQKISALEDEEEQRESLTNLQSRASSKLRESWKDFQTLRERLESEPLSPRVSETEFALDVVSEGGDAFDDQQMVLNELMEELNMPQDLREEIVSTIQQTKSFYPAEESTFVETVRNQSESEEDVERFVEECEEKTKDSAGSRSTTSDSTEQQNPDRVNRDEMSKNSGDSKRYEALTNKRQDEEKISHFGKKTDLDVKENEYLKSESDTKKEVKTEMLEDSEEGKASVGKSANKIEEDKTWNGEVTEQRSEEETNFENEETGNEDSVEDTDEREGECETEEEGNCQDRETEETMKNEEEINEVVVEEEENGEEQEGEQGEDYEESEEEENCQDREPEETMKSEEEVNEVVVEEEENEEEQGEEEEEDHEEEEEQDREEEDQEEEQEEEEKEEGESATEKFEGSLSEETEKEVEEETGEKGGNSEIFEQENNEYDKTSGGAIFELNKFNAKRSEYISDNAEEKDEDEEVQLTASDSEGSREEEMENKEDEKSEYEEEKESENESDGKKNDEFEDEENGVMNTKIKLLDEIGEHEDDNEQNMPSVQTVEEEEEEERKSDEESKANQTLEPMEVAQKDQVEKGAVSENLDNIPPYHDFKTMSNEAICQQQHSNSCEETEESLSKYSSEGQYNDKCTDTIHETDEGGEEDRRNSLTHPVEISQELLDFVNDALQSYSLIFTYDTQGNIRIAPDNARVVQTKQHLIPKPRKDSSYGLKCLPSPVTSDLSDYRPETSGSGGYKTQESIDIVSESGEEPLDEANGTEGKILEQRLLKLSAANCSLKSGNSPSSDEGTKASGEDLSYFSAASSIKAETETGTENTQQVPLTFDKDSADGVLIDRGRWLLKENHLIRKSPPVSLGMYSNLDSTSTDTGQENGSIDSPSYSKTKHRPLATISSSELEEMAKPLTPKCTYYNMPHGSDSDPFLDDLSVRSMKHDASSIKARGFRVSPTVDTSKTWANRNGSLSSFASVEFKIPDRKVHPEVVSSAVTEPRRTSNGEQGALQAQDSLDSLHLRCGQYCPIL</sequence>
<feature type="compositionally biased region" description="Low complexity" evidence="6">
    <location>
        <begin position="774"/>
        <end position="786"/>
    </location>
</feature>
<dbReference type="Proteomes" id="UP000265020">
    <property type="component" value="Unassembled WGS sequence"/>
</dbReference>
<dbReference type="GO" id="GO:0060041">
    <property type="term" value="P:retina development in camera-type eye"/>
    <property type="evidence" value="ECO:0007669"/>
    <property type="project" value="TreeGrafter"/>
</dbReference>
<dbReference type="GO" id="GO:0005930">
    <property type="term" value="C:axoneme"/>
    <property type="evidence" value="ECO:0007669"/>
    <property type="project" value="TreeGrafter"/>
</dbReference>
<feature type="compositionally biased region" description="Acidic residues" evidence="6">
    <location>
        <begin position="1482"/>
        <end position="1505"/>
    </location>
</feature>
<protein>
    <submittedName>
        <fullName evidence="8">RP1 axonemal microtubule associated</fullName>
    </submittedName>
</protein>
<evidence type="ECO:0000259" key="7">
    <source>
        <dbReference type="PROSITE" id="PS50309"/>
    </source>
</evidence>
<feature type="compositionally biased region" description="Polar residues" evidence="6">
    <location>
        <begin position="1144"/>
        <end position="1159"/>
    </location>
</feature>
<feature type="compositionally biased region" description="Polar residues" evidence="6">
    <location>
        <begin position="738"/>
        <end position="757"/>
    </location>
</feature>
<evidence type="ECO:0000256" key="3">
    <source>
        <dbReference type="ARBA" id="ARBA00022490"/>
    </source>
</evidence>
<feature type="compositionally biased region" description="Low complexity" evidence="6">
    <location>
        <begin position="327"/>
        <end position="340"/>
    </location>
</feature>
<feature type="region of interest" description="Disordered" evidence="6">
    <location>
        <begin position="1458"/>
        <end position="1583"/>
    </location>
</feature>
<feature type="compositionally biased region" description="Polar residues" evidence="6">
    <location>
        <begin position="632"/>
        <end position="670"/>
    </location>
</feature>
<dbReference type="OMA" id="AMLMMES"/>
<accession>A0A3Q2CN61</accession>
<feature type="region of interest" description="Disordered" evidence="6">
    <location>
        <begin position="514"/>
        <end position="581"/>
    </location>
</feature>
<feature type="compositionally biased region" description="Acidic residues" evidence="6">
    <location>
        <begin position="1461"/>
        <end position="1471"/>
    </location>
</feature>
<dbReference type="SMART" id="SM00537">
    <property type="entry name" value="DCX"/>
    <property type="match status" value="2"/>
</dbReference>
<keyword evidence="3" id="KW-0963">Cytoplasm</keyword>
<feature type="domain" description="Doublecortin" evidence="7">
    <location>
        <begin position="37"/>
        <end position="119"/>
    </location>
</feature>
<evidence type="ECO:0000256" key="2">
    <source>
        <dbReference type="ARBA" id="ARBA00004496"/>
    </source>
</evidence>
<feature type="region of interest" description="Disordered" evidence="6">
    <location>
        <begin position="1132"/>
        <end position="1441"/>
    </location>
</feature>
<feature type="compositionally biased region" description="Low complexity" evidence="6">
    <location>
        <begin position="462"/>
        <end position="473"/>
    </location>
</feature>
<evidence type="ECO:0000256" key="6">
    <source>
        <dbReference type="SAM" id="MobiDB-lite"/>
    </source>
</evidence>
<keyword evidence="5" id="KW-0966">Cell projection</keyword>
<dbReference type="PANTHER" id="PTHR23005">
    <property type="entry name" value="RETINITIS PIGMENTOSA 1 PROTEIN"/>
    <property type="match status" value="1"/>
</dbReference>
<dbReference type="GO" id="GO:0035556">
    <property type="term" value="P:intracellular signal transduction"/>
    <property type="evidence" value="ECO:0007669"/>
    <property type="project" value="InterPro"/>
</dbReference>
<feature type="region of interest" description="Disordered" evidence="6">
    <location>
        <begin position="1862"/>
        <end position="1891"/>
    </location>
</feature>
<dbReference type="GO" id="GO:0043005">
    <property type="term" value="C:neuron projection"/>
    <property type="evidence" value="ECO:0007669"/>
    <property type="project" value="UniProtKB-ARBA"/>
</dbReference>
<feature type="region of interest" description="Disordered" evidence="6">
    <location>
        <begin position="446"/>
        <end position="473"/>
    </location>
</feature>
<feature type="region of interest" description="Disordered" evidence="6">
    <location>
        <begin position="1611"/>
        <end position="1652"/>
    </location>
</feature>
<feature type="compositionally biased region" description="Acidic residues" evidence="6">
    <location>
        <begin position="1348"/>
        <end position="1398"/>
    </location>
</feature>
<feature type="domain" description="Doublecortin" evidence="7">
    <location>
        <begin position="150"/>
        <end position="229"/>
    </location>
</feature>
<feature type="region of interest" description="Disordered" evidence="6">
    <location>
        <begin position="598"/>
        <end position="786"/>
    </location>
</feature>
<feature type="region of interest" description="Disordered" evidence="6">
    <location>
        <begin position="243"/>
        <end position="264"/>
    </location>
</feature>
<keyword evidence="9" id="KW-1185">Reference proteome</keyword>
<evidence type="ECO:0000313" key="8">
    <source>
        <dbReference type="Ensembl" id="ENSCVAP00000006936.1"/>
    </source>
</evidence>
<evidence type="ECO:0000256" key="1">
    <source>
        <dbReference type="ARBA" id="ARBA00004316"/>
    </source>
</evidence>
<name>A0A3Q2CN61_CYPVA</name>
<dbReference type="FunFam" id="3.10.20.230:FF:000006">
    <property type="entry name" value="Oxygen-regulated protein 1"/>
    <property type="match status" value="1"/>
</dbReference>
<feature type="compositionally biased region" description="Basic and acidic residues" evidence="6">
    <location>
        <begin position="1334"/>
        <end position="1347"/>
    </location>
</feature>
<dbReference type="Ensembl" id="ENSCVAT00000004137.1">
    <property type="protein sequence ID" value="ENSCVAP00000006936.1"/>
    <property type="gene ID" value="ENSCVAG00000008539.1"/>
</dbReference>
<dbReference type="PROSITE" id="PS50309">
    <property type="entry name" value="DC"/>
    <property type="match status" value="2"/>
</dbReference>
<evidence type="ECO:0000256" key="5">
    <source>
        <dbReference type="ARBA" id="ARBA00023273"/>
    </source>
</evidence>
<feature type="compositionally biased region" description="Acidic residues" evidence="6">
    <location>
        <begin position="1256"/>
        <end position="1287"/>
    </location>
</feature>
<feature type="compositionally biased region" description="Polar residues" evidence="6">
    <location>
        <begin position="524"/>
        <end position="537"/>
    </location>
</feature>
<dbReference type="Pfam" id="PF03607">
    <property type="entry name" value="DCX"/>
    <property type="match status" value="2"/>
</dbReference>
<dbReference type="Gene3D" id="3.10.20.230">
    <property type="entry name" value="Doublecortin domain"/>
    <property type="match status" value="2"/>
</dbReference>
<feature type="compositionally biased region" description="Basic and acidic residues" evidence="6">
    <location>
        <begin position="1288"/>
        <end position="1301"/>
    </location>
</feature>
<feature type="compositionally biased region" description="Basic and acidic residues" evidence="6">
    <location>
        <begin position="1132"/>
        <end position="1143"/>
    </location>
</feature>
<feature type="compositionally biased region" description="Polar residues" evidence="6">
    <location>
        <begin position="561"/>
        <end position="580"/>
    </location>
</feature>
<keyword evidence="4" id="KW-0677">Repeat</keyword>
<dbReference type="GO" id="GO:0042461">
    <property type="term" value="P:photoreceptor cell development"/>
    <property type="evidence" value="ECO:0007669"/>
    <property type="project" value="TreeGrafter"/>
</dbReference>
<feature type="region of interest" description="Disordered" evidence="6">
    <location>
        <begin position="327"/>
        <end position="348"/>
    </location>
</feature>
<proteinExistence type="predicted"/>
<dbReference type="InterPro" id="IPR036572">
    <property type="entry name" value="Doublecortin_dom_sf"/>
</dbReference>
<feature type="compositionally biased region" description="Basic and acidic residues" evidence="6">
    <location>
        <begin position="1160"/>
        <end position="1220"/>
    </location>
</feature>
<reference evidence="8" key="2">
    <citation type="submission" date="2025-09" db="UniProtKB">
        <authorList>
            <consortium name="Ensembl"/>
        </authorList>
    </citation>
    <scope>IDENTIFICATION</scope>
</reference>
<dbReference type="GO" id="GO:0035082">
    <property type="term" value="P:axoneme assembly"/>
    <property type="evidence" value="ECO:0007669"/>
    <property type="project" value="TreeGrafter"/>
</dbReference>
<comment type="subcellular location">
    <subcellularLocation>
        <location evidence="1">Cell projection</location>
    </subcellularLocation>
    <subcellularLocation>
        <location evidence="2">Cytoplasm</location>
    </subcellularLocation>
</comment>
<dbReference type="GeneTree" id="ENSGT00940000154242"/>
<feature type="compositionally biased region" description="Acidic residues" evidence="6">
    <location>
        <begin position="1407"/>
        <end position="1419"/>
    </location>
</feature>
<feature type="compositionally biased region" description="Basic and acidic residues" evidence="6">
    <location>
        <begin position="1236"/>
        <end position="1255"/>
    </location>
</feature>
<dbReference type="STRING" id="28743.ENSCVAP00000006936"/>
<dbReference type="InterPro" id="IPR003533">
    <property type="entry name" value="Doublecortin_dom"/>
</dbReference>
<feature type="region of interest" description="Disordered" evidence="6">
    <location>
        <begin position="1"/>
        <end position="37"/>
    </location>
</feature>